<feature type="non-terminal residue" evidence="2">
    <location>
        <position position="1"/>
    </location>
</feature>
<feature type="region of interest" description="Disordered" evidence="1">
    <location>
        <begin position="105"/>
        <end position="127"/>
    </location>
</feature>
<sequence>VFFCGLDRNLRESEPEVRLNQNRVTWVSSISRWPSWLSDPEPEPIRTGFMWKQLEVMKGLIRSGFQNRSGPENDLLRSLFMFEPRGAALWRSKVSLSATCYGQVGHGDDCDRRQAPPTGQPSDGRWF</sequence>
<evidence type="ECO:0000313" key="2">
    <source>
        <dbReference type="EMBL" id="JAO06386.1"/>
    </source>
</evidence>
<organism evidence="2">
    <name type="scientific">Poeciliopsis prolifica</name>
    <name type="common">blackstripe livebearer</name>
    <dbReference type="NCBI Taxonomy" id="188132"/>
    <lineage>
        <taxon>Eukaryota</taxon>
        <taxon>Metazoa</taxon>
        <taxon>Chordata</taxon>
        <taxon>Craniata</taxon>
        <taxon>Vertebrata</taxon>
        <taxon>Euteleostomi</taxon>
        <taxon>Actinopterygii</taxon>
        <taxon>Neopterygii</taxon>
        <taxon>Teleostei</taxon>
        <taxon>Neoteleostei</taxon>
        <taxon>Acanthomorphata</taxon>
        <taxon>Ovalentaria</taxon>
        <taxon>Atherinomorphae</taxon>
        <taxon>Cyprinodontiformes</taxon>
        <taxon>Poeciliidae</taxon>
        <taxon>Poeciliinae</taxon>
        <taxon>Poeciliopsis</taxon>
    </lineage>
</organism>
<reference evidence="2" key="1">
    <citation type="submission" date="2014-12" db="EMBL/GenBank/DDBJ databases">
        <title>Parallel Evolution in Life History Adaptation Evident in the Tissue-Specific Poeciliopsis prolifica transcriptome.</title>
        <authorList>
            <person name="Jue N.K."/>
            <person name="Foley R.J."/>
            <person name="Obergfell C."/>
            <person name="Reznick D.N."/>
            <person name="O'Neill R.J."/>
            <person name="O'Neill M.J."/>
        </authorList>
    </citation>
    <scope>NUCLEOTIDE SEQUENCE</scope>
</reference>
<gene>
    <name evidence="2" type="primary">PPUP7822</name>
</gene>
<dbReference type="EMBL" id="GBYX01475289">
    <property type="protein sequence ID" value="JAO06386.1"/>
    <property type="molecule type" value="Transcribed_RNA"/>
</dbReference>
<protein>
    <submittedName>
        <fullName evidence="2">PPUP7822</fullName>
    </submittedName>
</protein>
<name>A0A0S7EU99_9TELE</name>
<dbReference type="AlphaFoldDB" id="A0A0S7EU99"/>
<proteinExistence type="predicted"/>
<evidence type="ECO:0000256" key="1">
    <source>
        <dbReference type="SAM" id="MobiDB-lite"/>
    </source>
</evidence>
<accession>A0A0S7EU99</accession>